<evidence type="ECO:0000313" key="3">
    <source>
        <dbReference type="Proteomes" id="UP000019146"/>
    </source>
</evidence>
<dbReference type="Proteomes" id="UP000019146">
    <property type="component" value="Chromosome 2"/>
</dbReference>
<sequence length="66" mass="7346">MAAGLDFAWLNAEVLVSGTMPVQTALFLALVWMSNKADRRQYRRAASRRVPAVQAASVVVLLWRSK</sequence>
<gene>
    <name evidence="2" type="ORF">K788_00000420</name>
</gene>
<accession>A0A0P0RJV0</accession>
<dbReference type="EMBL" id="CP012747">
    <property type="protein sequence ID" value="ALL68916.1"/>
    <property type="molecule type" value="Genomic_DNA"/>
</dbReference>
<reference evidence="2 3" key="1">
    <citation type="journal article" date="2014" name="Genome Announc.">
        <title>Draft Genome Sequence of the Haloacid-Degrading Burkholderia caribensis Strain MBA4.</title>
        <authorList>
            <person name="Pan Y."/>
            <person name="Kong K.F."/>
            <person name="Tsang J.S."/>
        </authorList>
    </citation>
    <scope>NUCLEOTIDE SEQUENCE [LARGE SCALE GENOMIC DNA]</scope>
    <source>
        <strain evidence="2 3">MBA4</strain>
    </source>
</reference>
<feature type="transmembrane region" description="Helical" evidence="1">
    <location>
        <begin position="14"/>
        <end position="34"/>
    </location>
</feature>
<organism evidence="2 3">
    <name type="scientific">Paraburkholderia caribensis MBA4</name>
    <dbReference type="NCBI Taxonomy" id="1323664"/>
    <lineage>
        <taxon>Bacteria</taxon>
        <taxon>Pseudomonadati</taxon>
        <taxon>Pseudomonadota</taxon>
        <taxon>Betaproteobacteria</taxon>
        <taxon>Burkholderiales</taxon>
        <taxon>Burkholderiaceae</taxon>
        <taxon>Paraburkholderia</taxon>
    </lineage>
</organism>
<evidence type="ECO:0000256" key="1">
    <source>
        <dbReference type="SAM" id="Phobius"/>
    </source>
</evidence>
<dbReference type="KEGG" id="bcai:K788_00000420"/>
<dbReference type="AlphaFoldDB" id="A0A0P0RJV0"/>
<keyword evidence="1" id="KW-1133">Transmembrane helix</keyword>
<keyword evidence="1" id="KW-0472">Membrane</keyword>
<proteinExistence type="predicted"/>
<protein>
    <submittedName>
        <fullName evidence="2">Uncharacterized protein</fullName>
    </submittedName>
</protein>
<keyword evidence="1" id="KW-0812">Transmembrane</keyword>
<name>A0A0P0RJV0_9BURK</name>
<evidence type="ECO:0000313" key="2">
    <source>
        <dbReference type="EMBL" id="ALL68916.1"/>
    </source>
</evidence>